<sequence length="99" mass="11105">MNSVCFDSSSSLRKYQLHFSSSQGNRNQMRSCNIRDEALIVQTMQHYQVILQPHCGRFSPLSIQCAKSSAMTGFTEAVVSSDTERNSLWSACSRSKTYG</sequence>
<evidence type="ECO:0000313" key="2">
    <source>
        <dbReference type="Proteomes" id="UP000244005"/>
    </source>
</evidence>
<reference evidence="2" key="1">
    <citation type="journal article" date="2017" name="Cell">
        <title>Insights into land plant evolution garnered from the Marchantia polymorpha genome.</title>
        <authorList>
            <person name="Bowman J.L."/>
            <person name="Kohchi T."/>
            <person name="Yamato K.T."/>
            <person name="Jenkins J."/>
            <person name="Shu S."/>
            <person name="Ishizaki K."/>
            <person name="Yamaoka S."/>
            <person name="Nishihama R."/>
            <person name="Nakamura Y."/>
            <person name="Berger F."/>
            <person name="Adam C."/>
            <person name="Aki S.S."/>
            <person name="Althoff F."/>
            <person name="Araki T."/>
            <person name="Arteaga-Vazquez M.A."/>
            <person name="Balasubrmanian S."/>
            <person name="Barry K."/>
            <person name="Bauer D."/>
            <person name="Boehm C.R."/>
            <person name="Briginshaw L."/>
            <person name="Caballero-Perez J."/>
            <person name="Catarino B."/>
            <person name="Chen F."/>
            <person name="Chiyoda S."/>
            <person name="Chovatia M."/>
            <person name="Davies K.M."/>
            <person name="Delmans M."/>
            <person name="Demura T."/>
            <person name="Dierschke T."/>
            <person name="Dolan L."/>
            <person name="Dorantes-Acosta A.E."/>
            <person name="Eklund D.M."/>
            <person name="Florent S.N."/>
            <person name="Flores-Sandoval E."/>
            <person name="Fujiyama A."/>
            <person name="Fukuzawa H."/>
            <person name="Galik B."/>
            <person name="Grimanelli D."/>
            <person name="Grimwood J."/>
            <person name="Grossniklaus U."/>
            <person name="Hamada T."/>
            <person name="Haseloff J."/>
            <person name="Hetherington A.J."/>
            <person name="Higo A."/>
            <person name="Hirakawa Y."/>
            <person name="Hundley H.N."/>
            <person name="Ikeda Y."/>
            <person name="Inoue K."/>
            <person name="Inoue S.I."/>
            <person name="Ishida S."/>
            <person name="Jia Q."/>
            <person name="Kakita M."/>
            <person name="Kanazawa T."/>
            <person name="Kawai Y."/>
            <person name="Kawashima T."/>
            <person name="Kennedy M."/>
            <person name="Kinose K."/>
            <person name="Kinoshita T."/>
            <person name="Kohara Y."/>
            <person name="Koide E."/>
            <person name="Komatsu K."/>
            <person name="Kopischke S."/>
            <person name="Kubo M."/>
            <person name="Kyozuka J."/>
            <person name="Lagercrantz U."/>
            <person name="Lin S.S."/>
            <person name="Lindquist E."/>
            <person name="Lipzen A.M."/>
            <person name="Lu C.W."/>
            <person name="De Luna E."/>
            <person name="Martienssen R.A."/>
            <person name="Minamino N."/>
            <person name="Mizutani M."/>
            <person name="Mizutani M."/>
            <person name="Mochizuki N."/>
            <person name="Monte I."/>
            <person name="Mosher R."/>
            <person name="Nagasaki H."/>
            <person name="Nakagami H."/>
            <person name="Naramoto S."/>
            <person name="Nishitani K."/>
            <person name="Ohtani M."/>
            <person name="Okamoto T."/>
            <person name="Okumura M."/>
            <person name="Phillips J."/>
            <person name="Pollak B."/>
            <person name="Reinders A."/>
            <person name="Rovekamp M."/>
            <person name="Sano R."/>
            <person name="Sawa S."/>
            <person name="Schmid M.W."/>
            <person name="Shirakawa M."/>
            <person name="Solano R."/>
            <person name="Spunde A."/>
            <person name="Suetsugu N."/>
            <person name="Sugano S."/>
            <person name="Sugiyama A."/>
            <person name="Sun R."/>
            <person name="Suzuki Y."/>
            <person name="Takenaka M."/>
            <person name="Takezawa D."/>
            <person name="Tomogane H."/>
            <person name="Tsuzuki M."/>
            <person name="Ueda T."/>
            <person name="Umeda M."/>
            <person name="Ward J.M."/>
            <person name="Watanabe Y."/>
            <person name="Yazaki K."/>
            <person name="Yokoyama R."/>
            <person name="Yoshitake Y."/>
            <person name="Yotsui I."/>
            <person name="Zachgo S."/>
            <person name="Schmutz J."/>
        </authorList>
    </citation>
    <scope>NUCLEOTIDE SEQUENCE [LARGE SCALE GENOMIC DNA]</scope>
    <source>
        <strain evidence="2">Tak-1</strain>
    </source>
</reference>
<protein>
    <submittedName>
        <fullName evidence="1">Uncharacterized protein</fullName>
    </submittedName>
</protein>
<name>A0A2R6WXY9_MARPO</name>
<gene>
    <name evidence="1" type="ORF">MARPO_0049s0005</name>
</gene>
<dbReference type="Gramene" id="Mp3g20280.1">
    <property type="protein sequence ID" value="Mp3g20280.1.cds1"/>
    <property type="gene ID" value="Mp3g20280"/>
</dbReference>
<accession>A0A2R6WXY9</accession>
<dbReference type="Proteomes" id="UP000244005">
    <property type="component" value="Unassembled WGS sequence"/>
</dbReference>
<dbReference type="AlphaFoldDB" id="A0A2R6WXY9"/>
<dbReference type="EMBL" id="KZ772721">
    <property type="protein sequence ID" value="PTQ38700.1"/>
    <property type="molecule type" value="Genomic_DNA"/>
</dbReference>
<keyword evidence="2" id="KW-1185">Reference proteome</keyword>
<evidence type="ECO:0000313" key="1">
    <source>
        <dbReference type="EMBL" id="PTQ38700.1"/>
    </source>
</evidence>
<proteinExistence type="predicted"/>
<organism evidence="1 2">
    <name type="scientific">Marchantia polymorpha</name>
    <name type="common">Common liverwort</name>
    <name type="synonym">Marchantia aquatica</name>
    <dbReference type="NCBI Taxonomy" id="3197"/>
    <lineage>
        <taxon>Eukaryota</taxon>
        <taxon>Viridiplantae</taxon>
        <taxon>Streptophyta</taxon>
        <taxon>Embryophyta</taxon>
        <taxon>Marchantiophyta</taxon>
        <taxon>Marchantiopsida</taxon>
        <taxon>Marchantiidae</taxon>
        <taxon>Marchantiales</taxon>
        <taxon>Marchantiaceae</taxon>
        <taxon>Marchantia</taxon>
    </lineage>
</organism>